<dbReference type="Proteomes" id="UP000460949">
    <property type="component" value="Unassembled WGS sequence"/>
</dbReference>
<dbReference type="Pfam" id="PF06338">
    <property type="entry name" value="ComK"/>
    <property type="match status" value="1"/>
</dbReference>
<dbReference type="PIRSF" id="PIRSF011560">
    <property type="entry name" value="ComK"/>
    <property type="match status" value="1"/>
</dbReference>
<dbReference type="GO" id="GO:0030420">
    <property type="term" value="P:establishment of competence for transformation"/>
    <property type="evidence" value="ECO:0007669"/>
    <property type="project" value="InterPro"/>
</dbReference>
<gene>
    <name evidence="1" type="ORF">GLW04_00805</name>
</gene>
<name>A0A845DLU5_9BACI</name>
<dbReference type="EMBL" id="WMET01000001">
    <property type="protein sequence ID" value="MYL18406.1"/>
    <property type="molecule type" value="Genomic_DNA"/>
</dbReference>
<evidence type="ECO:0000313" key="1">
    <source>
        <dbReference type="EMBL" id="MYL18406.1"/>
    </source>
</evidence>
<sequence length="175" mass="19872">MTHVQKTEYEINPKTMALVAVQQDNGQVFTEVVEREERFYVHAAPSTIVDDSCRYFASSLDGRMAGTKQLTSYTHKPPIVISEAMGIYFFPIISPKRKECSWVAHKYIRTFNGERDKTTTVQFGQGTSINFPVSDGMFANQVQRTAHLRVILEDRFRGGPAASERRAERIAETFS</sequence>
<dbReference type="InterPro" id="IPR010461">
    <property type="entry name" value="ComK"/>
</dbReference>
<comment type="caution">
    <text evidence="1">The sequence shown here is derived from an EMBL/GenBank/DDBJ whole genome shotgun (WGS) entry which is preliminary data.</text>
</comment>
<organism evidence="1 2">
    <name type="scientific">Halobacillus litoralis</name>
    <dbReference type="NCBI Taxonomy" id="45668"/>
    <lineage>
        <taxon>Bacteria</taxon>
        <taxon>Bacillati</taxon>
        <taxon>Bacillota</taxon>
        <taxon>Bacilli</taxon>
        <taxon>Bacillales</taxon>
        <taxon>Bacillaceae</taxon>
        <taxon>Halobacillus</taxon>
    </lineage>
</organism>
<proteinExistence type="predicted"/>
<protein>
    <submittedName>
        <fullName evidence="1">Competence protein ComK</fullName>
    </submittedName>
</protein>
<evidence type="ECO:0000313" key="2">
    <source>
        <dbReference type="Proteomes" id="UP000460949"/>
    </source>
</evidence>
<reference evidence="1 2" key="1">
    <citation type="submission" date="2019-11" db="EMBL/GenBank/DDBJ databases">
        <title>Genome sequences of 17 halophilic strains isolated from different environments.</title>
        <authorList>
            <person name="Furrow R.E."/>
        </authorList>
    </citation>
    <scope>NUCLEOTIDE SEQUENCE [LARGE SCALE GENOMIC DNA]</scope>
    <source>
        <strain evidence="1 2">22511_23_Filter</strain>
    </source>
</reference>
<accession>A0A845DLU5</accession>
<dbReference type="OrthoDB" id="2417337at2"/>
<dbReference type="RefSeq" id="WP_160834874.1">
    <property type="nucleotide sequence ID" value="NZ_WMET01000001.1"/>
</dbReference>
<dbReference type="AlphaFoldDB" id="A0A845DLU5"/>